<dbReference type="Proteomes" id="UP000007797">
    <property type="component" value="Unassembled WGS sequence"/>
</dbReference>
<protein>
    <submittedName>
        <fullName evidence="2">Uncharacterized protein</fullName>
    </submittedName>
</protein>
<reference evidence="3" key="1">
    <citation type="journal article" date="2011" name="Genome Res.">
        <title>Phylogeny-wide analysis of social amoeba genomes highlights ancient origins for complex intercellular communication.</title>
        <authorList>
            <person name="Heidel A.J."/>
            <person name="Lawal H.M."/>
            <person name="Felder M."/>
            <person name="Schilde C."/>
            <person name="Helps N.R."/>
            <person name="Tunggal B."/>
            <person name="Rivero F."/>
            <person name="John U."/>
            <person name="Schleicher M."/>
            <person name="Eichinger L."/>
            <person name="Platzer M."/>
            <person name="Noegel A.A."/>
            <person name="Schaap P."/>
            <person name="Gloeckner G."/>
        </authorList>
    </citation>
    <scope>NUCLEOTIDE SEQUENCE [LARGE SCALE GENOMIC DNA]</scope>
    <source>
        <strain evidence="3">SH3</strain>
    </source>
</reference>
<keyword evidence="1" id="KW-1133">Transmembrane helix</keyword>
<dbReference type="InterPro" id="IPR050587">
    <property type="entry name" value="GNT1/Glycosyltrans_8"/>
</dbReference>
<evidence type="ECO:0000256" key="1">
    <source>
        <dbReference type="SAM" id="Phobius"/>
    </source>
</evidence>
<organism evidence="2 3">
    <name type="scientific">Cavenderia fasciculata</name>
    <name type="common">Slime mold</name>
    <name type="synonym">Dictyostelium fasciculatum</name>
    <dbReference type="NCBI Taxonomy" id="261658"/>
    <lineage>
        <taxon>Eukaryota</taxon>
        <taxon>Amoebozoa</taxon>
        <taxon>Evosea</taxon>
        <taxon>Eumycetozoa</taxon>
        <taxon>Dictyostelia</taxon>
        <taxon>Acytosteliales</taxon>
        <taxon>Cavenderiaceae</taxon>
        <taxon>Cavenderia</taxon>
    </lineage>
</organism>
<proteinExistence type="predicted"/>
<dbReference type="Gene3D" id="3.90.550.10">
    <property type="entry name" value="Spore Coat Polysaccharide Biosynthesis Protein SpsA, Chain A"/>
    <property type="match status" value="1"/>
</dbReference>
<keyword evidence="3" id="KW-1185">Reference proteome</keyword>
<gene>
    <name evidence="2" type="ORF">DFA_03248</name>
</gene>
<dbReference type="OrthoDB" id="18280at2759"/>
<name>F4PH18_CACFS</name>
<dbReference type="AlphaFoldDB" id="F4PH18"/>
<dbReference type="RefSeq" id="XP_004362853.1">
    <property type="nucleotide sequence ID" value="XM_004362796.1"/>
</dbReference>
<feature type="transmembrane region" description="Helical" evidence="1">
    <location>
        <begin position="12"/>
        <end position="31"/>
    </location>
</feature>
<keyword evidence="1" id="KW-0812">Transmembrane</keyword>
<evidence type="ECO:0000313" key="3">
    <source>
        <dbReference type="Proteomes" id="UP000007797"/>
    </source>
</evidence>
<dbReference type="PANTHER" id="PTHR11183">
    <property type="entry name" value="GLYCOGENIN SUBFAMILY MEMBER"/>
    <property type="match status" value="1"/>
</dbReference>
<dbReference type="KEGG" id="dfa:DFA_03248"/>
<sequence>MSRVMMVSQRNTLIAILAIAILLTILLITWVPTLMTSTFDCNDYCSAAQINQDSSNSGNYNGSIVGLTTSQLKMVSYVNQSDRHYDRVLDFNSLVKKHAYVFYITQPEYFCVATITTHRLRQWTDVDIVFVFVESFVPDPFIVARLDALPNIKYKTFSNIKSSHDSKSMWVESFNKFHVFRLTEYDRLIYLDADTYILRSLDHLFALPDASLAAPRAYWFKVDKQPFLTDTLMVLKPSMEMFYALVEASTITTGWDMDVVNAFFIHRNDFLLLPGIYGLLNFEFGIGQNHYFGADYHNTYREQAYIYHYSSFKPWKTHNGTDAVSGKGALMELTWYNWKRGHDKYCLNATETNNKS</sequence>
<dbReference type="EMBL" id="GL883006">
    <property type="protein sequence ID" value="EGG25002.1"/>
    <property type="molecule type" value="Genomic_DNA"/>
</dbReference>
<dbReference type="STRING" id="1054147.F4PH18"/>
<dbReference type="SUPFAM" id="SSF53448">
    <property type="entry name" value="Nucleotide-diphospho-sugar transferases"/>
    <property type="match status" value="1"/>
</dbReference>
<dbReference type="GeneID" id="14877531"/>
<accession>F4PH18</accession>
<dbReference type="InterPro" id="IPR029044">
    <property type="entry name" value="Nucleotide-diphossugar_trans"/>
</dbReference>
<keyword evidence="1" id="KW-0472">Membrane</keyword>
<evidence type="ECO:0000313" key="2">
    <source>
        <dbReference type="EMBL" id="EGG25002.1"/>
    </source>
</evidence>